<protein>
    <recommendedName>
        <fullName evidence="1">IrrE N-terminal-like domain-containing protein</fullName>
    </recommendedName>
</protein>
<dbReference type="PANTHER" id="PTHR43236">
    <property type="entry name" value="ANTITOXIN HIGA1"/>
    <property type="match status" value="1"/>
</dbReference>
<dbReference type="Proteomes" id="UP000494160">
    <property type="component" value="Unassembled WGS sequence"/>
</dbReference>
<dbReference type="PANTHER" id="PTHR43236:SF1">
    <property type="entry name" value="BLL7220 PROTEIN"/>
    <property type="match status" value="1"/>
</dbReference>
<gene>
    <name evidence="2" type="ORF">SN811_08110</name>
</gene>
<comment type="caution">
    <text evidence="2">The sequence shown here is derived from an EMBL/GenBank/DDBJ whole genome shotgun (WGS) entry which is preliminary data.</text>
</comment>
<accession>A0A6F9Y422</accession>
<dbReference type="Pfam" id="PF06114">
    <property type="entry name" value="Peptidase_M78"/>
    <property type="match status" value="1"/>
</dbReference>
<evidence type="ECO:0000313" key="2">
    <source>
        <dbReference type="EMBL" id="GET12311.1"/>
    </source>
</evidence>
<sequence length="279" mass="32631">MCIIINYRGIDVSTSFYNDACNQVLEFKIFLAKKYMVPLSLINWEHISEYMNELIKNQQLIVQSTNATDKFSGLTKFIDDRFLIIVNTSPKINNSRLRFTLTHELMHIILHHSELDLGFKIKLQPRFANISKKERELQADFAANDLLMSSWLIKDRMSKGYSFERLKDSFQVSWSAMQTRLHNYLVFEIGIDFDDARKLTNQYRYYNDKTICSYVAARDEFIHYFVDFCEIPCPPSIEDIESETINLLPVGGYLNHLGIELIRNDIENVLLNQLTDLAV</sequence>
<name>A0A6F9Y422_9LACO</name>
<dbReference type="EMBL" id="BLAP01000030">
    <property type="protein sequence ID" value="GET12311.1"/>
    <property type="molecule type" value="Genomic_DNA"/>
</dbReference>
<reference evidence="2 3" key="1">
    <citation type="submission" date="2019-10" db="EMBL/GenBank/DDBJ databases">
        <title>Lactobacillus agilis SN811 Whole Genome Sequencing Project.</title>
        <authorList>
            <person name="Suzuki S."/>
            <person name="Endo A."/>
            <person name="Maeno S."/>
            <person name="Shiwa Y."/>
            <person name="Matsutani M."/>
            <person name="Kajikawa A."/>
        </authorList>
    </citation>
    <scope>NUCLEOTIDE SEQUENCE [LARGE SCALE GENOMIC DNA]</scope>
    <source>
        <strain evidence="2 3">SN811</strain>
    </source>
</reference>
<feature type="domain" description="IrrE N-terminal-like" evidence="1">
    <location>
        <begin position="95"/>
        <end position="182"/>
    </location>
</feature>
<dbReference type="RefSeq" id="WP_172577147.1">
    <property type="nucleotide sequence ID" value="NZ_BLAP01000030.1"/>
</dbReference>
<dbReference type="InterPro" id="IPR052345">
    <property type="entry name" value="Rad_response_metalloprotease"/>
</dbReference>
<organism evidence="2 3">
    <name type="scientific">Ligilactobacillus agilis</name>
    <dbReference type="NCBI Taxonomy" id="1601"/>
    <lineage>
        <taxon>Bacteria</taxon>
        <taxon>Bacillati</taxon>
        <taxon>Bacillota</taxon>
        <taxon>Bacilli</taxon>
        <taxon>Lactobacillales</taxon>
        <taxon>Lactobacillaceae</taxon>
        <taxon>Ligilactobacillus</taxon>
    </lineage>
</organism>
<evidence type="ECO:0000259" key="1">
    <source>
        <dbReference type="Pfam" id="PF06114"/>
    </source>
</evidence>
<dbReference type="Gene3D" id="1.10.10.2910">
    <property type="match status" value="1"/>
</dbReference>
<proteinExistence type="predicted"/>
<dbReference type="AlphaFoldDB" id="A0A6F9Y422"/>
<dbReference type="InterPro" id="IPR010359">
    <property type="entry name" value="IrrE_HExxH"/>
</dbReference>
<evidence type="ECO:0000313" key="3">
    <source>
        <dbReference type="Proteomes" id="UP000494160"/>
    </source>
</evidence>